<organism evidence="2 3">
    <name type="scientific">Suillus fuscotomentosus</name>
    <dbReference type="NCBI Taxonomy" id="1912939"/>
    <lineage>
        <taxon>Eukaryota</taxon>
        <taxon>Fungi</taxon>
        <taxon>Dikarya</taxon>
        <taxon>Basidiomycota</taxon>
        <taxon>Agaricomycotina</taxon>
        <taxon>Agaricomycetes</taxon>
        <taxon>Agaricomycetidae</taxon>
        <taxon>Boletales</taxon>
        <taxon>Suillineae</taxon>
        <taxon>Suillaceae</taxon>
        <taxon>Suillus</taxon>
    </lineage>
</organism>
<evidence type="ECO:0000313" key="3">
    <source>
        <dbReference type="Proteomes" id="UP001195769"/>
    </source>
</evidence>
<dbReference type="AlphaFoldDB" id="A0AAD4HGH7"/>
<feature type="compositionally biased region" description="Polar residues" evidence="1">
    <location>
        <begin position="170"/>
        <end position="191"/>
    </location>
</feature>
<feature type="compositionally biased region" description="Low complexity" evidence="1">
    <location>
        <begin position="64"/>
        <end position="74"/>
    </location>
</feature>
<dbReference type="Proteomes" id="UP001195769">
    <property type="component" value="Unassembled WGS sequence"/>
</dbReference>
<feature type="region of interest" description="Disordered" evidence="1">
    <location>
        <begin position="163"/>
        <end position="246"/>
    </location>
</feature>
<keyword evidence="3" id="KW-1185">Reference proteome</keyword>
<evidence type="ECO:0000313" key="2">
    <source>
        <dbReference type="EMBL" id="KAG1895708.1"/>
    </source>
</evidence>
<dbReference type="GeneID" id="64671687"/>
<evidence type="ECO:0000256" key="1">
    <source>
        <dbReference type="SAM" id="MobiDB-lite"/>
    </source>
</evidence>
<reference evidence="2" key="1">
    <citation type="journal article" date="2020" name="New Phytol.">
        <title>Comparative genomics reveals dynamic genome evolution in host specialist ectomycorrhizal fungi.</title>
        <authorList>
            <person name="Lofgren L.A."/>
            <person name="Nguyen N.H."/>
            <person name="Vilgalys R."/>
            <person name="Ruytinx J."/>
            <person name="Liao H.L."/>
            <person name="Branco S."/>
            <person name="Kuo A."/>
            <person name="LaButti K."/>
            <person name="Lipzen A."/>
            <person name="Andreopoulos W."/>
            <person name="Pangilinan J."/>
            <person name="Riley R."/>
            <person name="Hundley H."/>
            <person name="Na H."/>
            <person name="Barry K."/>
            <person name="Grigoriev I.V."/>
            <person name="Stajich J.E."/>
            <person name="Kennedy P.G."/>
        </authorList>
    </citation>
    <scope>NUCLEOTIDE SEQUENCE</scope>
    <source>
        <strain evidence="2">FC203</strain>
    </source>
</reference>
<feature type="compositionally biased region" description="Polar residues" evidence="1">
    <location>
        <begin position="197"/>
        <end position="225"/>
    </location>
</feature>
<feature type="region of interest" description="Disordered" evidence="1">
    <location>
        <begin position="63"/>
        <end position="103"/>
    </location>
</feature>
<dbReference type="RefSeq" id="XP_041221284.1">
    <property type="nucleotide sequence ID" value="XM_041377389.1"/>
</dbReference>
<sequence length="542" mass="61071">MSILIDSNNIRQLRYFNAILQFQSLHVSEYLVDTCLFQITIDNPVLHRNLHWLPVEQNPLSNKAAQATSTATSTRPTPNEPLLCSSSNALPSCPSSKAPPSHPPSKVLISNHTFGEPQFSHVLDEQAGIGDQEQVGSRSGETDMRKGEDMHYLGNKLKVVGHTITHPSPEHQSSATNSMQTDRLKTSYSKSNECHNNRATGHQKQQGKNNATSHKSVTNAPWSTHNNSKDNDDNDDNDSSGNSKSLQVPHTCVKFIKNNLPPGLPHDFDALIVPMWIDFISTLDNIDFGERTKIVIAKYIEEQGWTSDEIQQVVAYIVPEEITLVNKKGQKNYYGAFEDQCILDTFVLYLEHVHCLPTTYCSGNMPKGTLSIATVTVEQTWNMWKTRHFVQPTKASQRQFAEGLWSYSTELIMESIDGATHCEWKKIFKGAAPFINAHRKQLTQRMQLQAKAWHKYVPSTTLSNLFVFKKGCDKHLMLLDIMVRDIPHAKFVFLSFAQPLFGDLFIEVRTSSCGHGRFTLSTVIHVSVASSFYLVNRFKAMH</sequence>
<proteinExistence type="predicted"/>
<protein>
    <submittedName>
        <fullName evidence="2">Uncharacterized protein</fullName>
    </submittedName>
</protein>
<feature type="region of interest" description="Disordered" evidence="1">
    <location>
        <begin position="124"/>
        <end position="146"/>
    </location>
</feature>
<dbReference type="EMBL" id="JABBWK010000063">
    <property type="protein sequence ID" value="KAG1895708.1"/>
    <property type="molecule type" value="Genomic_DNA"/>
</dbReference>
<name>A0AAD4HGH7_9AGAM</name>
<comment type="caution">
    <text evidence="2">The sequence shown here is derived from an EMBL/GenBank/DDBJ whole genome shotgun (WGS) entry which is preliminary data.</text>
</comment>
<accession>A0AAD4HGH7</accession>
<feature type="compositionally biased region" description="Low complexity" evidence="1">
    <location>
        <begin position="81"/>
        <end position="99"/>
    </location>
</feature>
<gene>
    <name evidence="2" type="ORF">F5891DRAFT_984012</name>
</gene>